<reference evidence="2" key="1">
    <citation type="submission" date="2010-03" db="EMBL/GenBank/DDBJ databases">
        <title>Complete sequence of Mobiluncus curtisii ATCC 43063.</title>
        <authorList>
            <person name="Muzny D."/>
            <person name="Qin X."/>
            <person name="Deng J."/>
            <person name="Jiang H."/>
            <person name="Liu Y."/>
            <person name="Qu J."/>
            <person name="Song X.-Z."/>
            <person name="Zhang L."/>
            <person name="Thornton R."/>
            <person name="Coyle M."/>
            <person name="Francisco L."/>
            <person name="Jackson L."/>
            <person name="Javaid M."/>
            <person name="Korchina V."/>
            <person name="Kovar C."/>
            <person name="Mata R."/>
            <person name="Mathew T."/>
            <person name="Ngo R."/>
            <person name="Nguyen L."/>
            <person name="Nguyen N."/>
            <person name="Okwuonu G."/>
            <person name="Ongeri F."/>
            <person name="Pham C."/>
            <person name="Simmons D."/>
            <person name="Wilczek-Boney K."/>
            <person name="Hale W."/>
            <person name="Jakkamsetti A."/>
            <person name="Pham P."/>
            <person name="Ruth R."/>
            <person name="San Lucas F."/>
            <person name="Warren J."/>
            <person name="Zhang J."/>
            <person name="Zhao Z."/>
            <person name="Zhou C."/>
            <person name="Zhu D."/>
            <person name="Lee S."/>
            <person name="Bess C."/>
            <person name="Blankenburg K."/>
            <person name="Forbes L."/>
            <person name="Fu Q."/>
            <person name="Gubbala S."/>
            <person name="Hirani K."/>
            <person name="Jayaseelan J.C."/>
            <person name="Lara F."/>
            <person name="Munidasa M."/>
            <person name="Palculict T."/>
            <person name="Patil S."/>
            <person name="Pu L.-L."/>
            <person name="Saada N."/>
            <person name="Tang L."/>
            <person name="Weissenberger G."/>
            <person name="Zhu Y."/>
            <person name="Hemphill L."/>
            <person name="Shang Y."/>
            <person name="Youmans B."/>
            <person name="Ayvaz T."/>
            <person name="Ross M."/>
            <person name="Santibanez J."/>
            <person name="Aqrawi P."/>
            <person name="Gross S."/>
            <person name="Joshi V."/>
            <person name="Fowler G."/>
            <person name="Nazareth L."/>
            <person name="Reid J."/>
            <person name="Worley K."/>
            <person name="Petrosino J."/>
            <person name="Highlander S."/>
            <person name="Gibbs R."/>
            <person name="Gibbs R."/>
        </authorList>
    </citation>
    <scope>NUCLEOTIDE SEQUENCE [LARGE SCALE GENOMIC DNA]</scope>
    <source>
        <strain evidence="2">ATCC 19194</strain>
    </source>
</reference>
<dbReference type="AlphaFoldDB" id="D4XK20"/>
<sequence length="72" mass="8388">MTPQKTGRCLLKLIKTVEHCSRIKRGTRKNIKKKPTLGRLGKKETTALNFQENYNAFRIRCIMLILEKLIDS</sequence>
<dbReference type="EMBL" id="ADMT01000026">
    <property type="protein sequence ID" value="EFF84480.1"/>
    <property type="molecule type" value="Genomic_DNA"/>
</dbReference>
<name>D4XK20_ACIHA</name>
<dbReference type="HOGENOM" id="CLU_2713178_0_0_6"/>
<gene>
    <name evidence="1" type="ORF">HMP0015_0062</name>
</gene>
<comment type="caution">
    <text evidence="1">The sequence shown here is derived from an EMBL/GenBank/DDBJ whole genome shotgun (WGS) entry which is preliminary data.</text>
</comment>
<proteinExistence type="predicted"/>
<organism evidence="1 2">
    <name type="scientific">Acinetobacter haemolyticus ATCC 19194</name>
    <dbReference type="NCBI Taxonomy" id="707232"/>
    <lineage>
        <taxon>Bacteria</taxon>
        <taxon>Pseudomonadati</taxon>
        <taxon>Pseudomonadota</taxon>
        <taxon>Gammaproteobacteria</taxon>
        <taxon>Moraxellales</taxon>
        <taxon>Moraxellaceae</taxon>
        <taxon>Acinetobacter</taxon>
    </lineage>
</organism>
<evidence type="ECO:0000313" key="1">
    <source>
        <dbReference type="EMBL" id="EFF84480.1"/>
    </source>
</evidence>
<protein>
    <submittedName>
        <fullName evidence="1">Uncharacterized protein</fullName>
    </submittedName>
</protein>
<accession>D4XK20</accession>
<evidence type="ECO:0000313" key="2">
    <source>
        <dbReference type="Proteomes" id="UP000003085"/>
    </source>
</evidence>
<dbReference type="Proteomes" id="UP000003085">
    <property type="component" value="Unassembled WGS sequence"/>
</dbReference>